<dbReference type="InterPro" id="IPR036388">
    <property type="entry name" value="WH-like_DNA-bd_sf"/>
</dbReference>
<gene>
    <name evidence="5" type="ORF">GCM10010324_66720</name>
</gene>
<dbReference type="PANTHER" id="PTHR33154:SF33">
    <property type="entry name" value="TRANSCRIPTIONAL REPRESSOR SDPR"/>
    <property type="match status" value="1"/>
</dbReference>
<name>A0ABQ2ZAZ2_9ACTN</name>
<evidence type="ECO:0000256" key="1">
    <source>
        <dbReference type="ARBA" id="ARBA00023015"/>
    </source>
</evidence>
<evidence type="ECO:0000256" key="2">
    <source>
        <dbReference type="ARBA" id="ARBA00023125"/>
    </source>
</evidence>
<dbReference type="SMART" id="SM00418">
    <property type="entry name" value="HTH_ARSR"/>
    <property type="match status" value="1"/>
</dbReference>
<dbReference type="SUPFAM" id="SSF46785">
    <property type="entry name" value="Winged helix' DNA-binding domain"/>
    <property type="match status" value="1"/>
</dbReference>
<dbReference type="InterPro" id="IPR011991">
    <property type="entry name" value="ArsR-like_HTH"/>
</dbReference>
<keyword evidence="2" id="KW-0238">DNA-binding</keyword>
<evidence type="ECO:0000313" key="5">
    <source>
        <dbReference type="EMBL" id="GGY10528.1"/>
    </source>
</evidence>
<feature type="domain" description="HTH arsR-type" evidence="4">
    <location>
        <begin position="266"/>
        <end position="358"/>
    </location>
</feature>
<dbReference type="PANTHER" id="PTHR33154">
    <property type="entry name" value="TRANSCRIPTIONAL REGULATOR, ARSR FAMILY"/>
    <property type="match status" value="1"/>
</dbReference>
<dbReference type="InterPro" id="IPR051081">
    <property type="entry name" value="HTH_MetalResp_TranReg"/>
</dbReference>
<dbReference type="Pfam" id="PF19361">
    <property type="entry name" value="DUF5937"/>
    <property type="match status" value="1"/>
</dbReference>
<sequence length="358" mass="39589">MSVEIDIAGLPHERIVFNPSPLAELGAMLHVLAEPGHHPGLHGWATATASGLRPDLADRLTEADFLWRSARSDLLLPAAPRATLAEELDDLDRMDDEKFVSAAFEVTCSSERSVPSPLVDAEQRVRVRELSAARGPRQAQFTDRMLENPAALRAWLRRLLEDCEEAFFADNWQRVRVQLVADARHKADLLRRKGLAEAMTAVSTAVSLSGDGTRIVFDKLQNGRAAAPADGLTFVPTAFGWPHLIVLNRPGWRPMVQYPVAAPELPRGPALQLVRQRMEALAHPVRMRLCRTLARGPHTTGELASVFGLTPPEVSRHIAVMKKAGLLSTRRRGRYVLHQLDLPVVARLGSDFLETVLR</sequence>
<dbReference type="InterPro" id="IPR045981">
    <property type="entry name" value="DUF5937"/>
</dbReference>
<dbReference type="Proteomes" id="UP000659223">
    <property type="component" value="Unassembled WGS sequence"/>
</dbReference>
<protein>
    <submittedName>
        <fullName evidence="5">Transcriptional regulator</fullName>
    </submittedName>
</protein>
<accession>A0ABQ2ZAZ2</accession>
<dbReference type="InterPro" id="IPR001845">
    <property type="entry name" value="HTH_ArsR_DNA-bd_dom"/>
</dbReference>
<dbReference type="CDD" id="cd00090">
    <property type="entry name" value="HTH_ARSR"/>
    <property type="match status" value="1"/>
</dbReference>
<reference evidence="6" key="1">
    <citation type="journal article" date="2019" name="Int. J. Syst. Evol. Microbiol.">
        <title>The Global Catalogue of Microorganisms (GCM) 10K type strain sequencing project: providing services to taxonomists for standard genome sequencing and annotation.</title>
        <authorList>
            <consortium name="The Broad Institute Genomics Platform"/>
            <consortium name="The Broad Institute Genome Sequencing Center for Infectious Disease"/>
            <person name="Wu L."/>
            <person name="Ma J."/>
        </authorList>
    </citation>
    <scope>NUCLEOTIDE SEQUENCE [LARGE SCALE GENOMIC DNA]</scope>
    <source>
        <strain evidence="6">JCM 4586</strain>
    </source>
</reference>
<evidence type="ECO:0000256" key="3">
    <source>
        <dbReference type="ARBA" id="ARBA00023163"/>
    </source>
</evidence>
<keyword evidence="6" id="KW-1185">Reference proteome</keyword>
<dbReference type="PROSITE" id="PS50987">
    <property type="entry name" value="HTH_ARSR_2"/>
    <property type="match status" value="1"/>
</dbReference>
<dbReference type="EMBL" id="BMUT01000023">
    <property type="protein sequence ID" value="GGY10528.1"/>
    <property type="molecule type" value="Genomic_DNA"/>
</dbReference>
<dbReference type="RefSeq" id="WP_190025507.1">
    <property type="nucleotide sequence ID" value="NZ_BMUT01000023.1"/>
</dbReference>
<keyword evidence="1" id="KW-0805">Transcription regulation</keyword>
<dbReference type="NCBIfam" id="NF033788">
    <property type="entry name" value="HTH_metalloreg"/>
    <property type="match status" value="1"/>
</dbReference>
<evidence type="ECO:0000259" key="4">
    <source>
        <dbReference type="PROSITE" id="PS50987"/>
    </source>
</evidence>
<dbReference type="Gene3D" id="1.10.10.10">
    <property type="entry name" value="Winged helix-like DNA-binding domain superfamily/Winged helix DNA-binding domain"/>
    <property type="match status" value="1"/>
</dbReference>
<dbReference type="PRINTS" id="PR00778">
    <property type="entry name" value="HTHARSR"/>
</dbReference>
<evidence type="ECO:0000313" key="6">
    <source>
        <dbReference type="Proteomes" id="UP000659223"/>
    </source>
</evidence>
<proteinExistence type="predicted"/>
<organism evidence="5 6">
    <name type="scientific">Streptomyces hiroshimensis</name>
    <dbReference type="NCBI Taxonomy" id="66424"/>
    <lineage>
        <taxon>Bacteria</taxon>
        <taxon>Bacillati</taxon>
        <taxon>Actinomycetota</taxon>
        <taxon>Actinomycetes</taxon>
        <taxon>Kitasatosporales</taxon>
        <taxon>Streptomycetaceae</taxon>
        <taxon>Streptomyces</taxon>
    </lineage>
</organism>
<keyword evidence="3" id="KW-0804">Transcription</keyword>
<comment type="caution">
    <text evidence="5">The sequence shown here is derived from an EMBL/GenBank/DDBJ whole genome shotgun (WGS) entry which is preliminary data.</text>
</comment>
<dbReference type="InterPro" id="IPR036390">
    <property type="entry name" value="WH_DNA-bd_sf"/>
</dbReference>
<dbReference type="Pfam" id="PF12840">
    <property type="entry name" value="HTH_20"/>
    <property type="match status" value="1"/>
</dbReference>